<dbReference type="FunFam" id="3.40.640.10:FF:000046">
    <property type="entry name" value="Cystathionine gamma-lyase"/>
    <property type="match status" value="1"/>
</dbReference>
<dbReference type="InterPro" id="IPR000277">
    <property type="entry name" value="Cys/Met-Metab_PyrdxlP-dep_enz"/>
</dbReference>
<accession>A0A3S4VLM5</accession>
<dbReference type="Gene3D" id="3.90.1150.10">
    <property type="entry name" value="Aspartate Aminotransferase, domain 1"/>
    <property type="match status" value="1"/>
</dbReference>
<evidence type="ECO:0000313" key="10">
    <source>
        <dbReference type="EMBL" id="VEI04609.1"/>
    </source>
</evidence>
<keyword evidence="11" id="KW-1185">Reference proteome</keyword>
<evidence type="ECO:0000256" key="2">
    <source>
        <dbReference type="ARBA" id="ARBA00022898"/>
    </source>
</evidence>
<dbReference type="GO" id="GO:0018826">
    <property type="term" value="F:methionine gamma-lyase activity"/>
    <property type="evidence" value="ECO:0007669"/>
    <property type="project" value="UniProtKB-EC"/>
</dbReference>
<reference evidence="10 11" key="1">
    <citation type="submission" date="2018-12" db="EMBL/GenBank/DDBJ databases">
        <authorList>
            <consortium name="Pathogen Informatics"/>
        </authorList>
    </citation>
    <scope>NUCLEOTIDE SEQUENCE [LARGE SCALE GENOMIC DNA]</scope>
    <source>
        <strain evidence="10 11">NCTC13652</strain>
    </source>
</reference>
<name>A0A3S4VLM5_9ACTN</name>
<dbReference type="GO" id="GO:0047982">
    <property type="term" value="F:homocysteine desulfhydrase activity"/>
    <property type="evidence" value="ECO:0007669"/>
    <property type="project" value="UniProtKB-EC"/>
</dbReference>
<feature type="modified residue" description="N6-(pyridoxal phosphate)lysine" evidence="7">
    <location>
        <position position="222"/>
    </location>
</feature>
<dbReference type="InterPro" id="IPR015424">
    <property type="entry name" value="PyrdxlP-dep_Trfase"/>
</dbReference>
<comment type="catalytic activity">
    <reaction evidence="6">
        <text>L-methionine + H2O = methanethiol + 2-oxobutanoate + NH4(+)</text>
        <dbReference type="Rhea" id="RHEA:23800"/>
        <dbReference type="ChEBI" id="CHEBI:15377"/>
        <dbReference type="ChEBI" id="CHEBI:16007"/>
        <dbReference type="ChEBI" id="CHEBI:16763"/>
        <dbReference type="ChEBI" id="CHEBI:28938"/>
        <dbReference type="ChEBI" id="CHEBI:57844"/>
        <dbReference type="EC" id="4.4.1.11"/>
    </reaction>
    <physiologicalReaction direction="left-to-right" evidence="6">
        <dbReference type="Rhea" id="RHEA:23801"/>
    </physiologicalReaction>
</comment>
<dbReference type="GO" id="GO:0019343">
    <property type="term" value="P:cysteine biosynthetic process via cystathionine"/>
    <property type="evidence" value="ECO:0007669"/>
    <property type="project" value="TreeGrafter"/>
</dbReference>
<dbReference type="InterPro" id="IPR015421">
    <property type="entry name" value="PyrdxlP-dep_Trfase_major"/>
</dbReference>
<evidence type="ECO:0000256" key="7">
    <source>
        <dbReference type="PIRSR" id="PIRSR001434-2"/>
    </source>
</evidence>
<feature type="region of interest" description="Disordered" evidence="9">
    <location>
        <begin position="1"/>
        <end position="21"/>
    </location>
</feature>
<dbReference type="EMBL" id="LR134473">
    <property type="protein sequence ID" value="VEI04609.1"/>
    <property type="molecule type" value="Genomic_DNA"/>
</dbReference>
<protein>
    <recommendedName>
        <fullName evidence="3">homocysteine desulfhydrase</fullName>
        <ecNumber evidence="3">4.4.1.2</ecNumber>
    </recommendedName>
    <alternativeName>
        <fullName evidence="4">Homocysteine desulfhydrase</fullName>
    </alternativeName>
</protein>
<evidence type="ECO:0000256" key="9">
    <source>
        <dbReference type="SAM" id="MobiDB-lite"/>
    </source>
</evidence>
<gene>
    <name evidence="10" type="primary">metB</name>
    <name evidence="10" type="ORF">NCTC13652_02841</name>
</gene>
<evidence type="ECO:0000313" key="11">
    <source>
        <dbReference type="Proteomes" id="UP000277858"/>
    </source>
</evidence>
<proteinExistence type="inferred from homology"/>
<keyword evidence="10" id="KW-0808">Transferase</keyword>
<evidence type="ECO:0000256" key="3">
    <source>
        <dbReference type="ARBA" id="ARBA00047175"/>
    </source>
</evidence>
<dbReference type="CDD" id="cd00614">
    <property type="entry name" value="CGS_like"/>
    <property type="match status" value="1"/>
</dbReference>
<evidence type="ECO:0000256" key="5">
    <source>
        <dbReference type="ARBA" id="ARBA00048780"/>
    </source>
</evidence>
<keyword evidence="2 7" id="KW-0663">Pyridoxal phosphate</keyword>
<organism evidence="10 11">
    <name type="scientific">Acidipropionibacterium jensenii</name>
    <dbReference type="NCBI Taxonomy" id="1749"/>
    <lineage>
        <taxon>Bacteria</taxon>
        <taxon>Bacillati</taxon>
        <taxon>Actinomycetota</taxon>
        <taxon>Actinomycetes</taxon>
        <taxon>Propionibacteriales</taxon>
        <taxon>Propionibacteriaceae</taxon>
        <taxon>Acidipropionibacterium</taxon>
    </lineage>
</organism>
<dbReference type="GO" id="GO:0005737">
    <property type="term" value="C:cytoplasm"/>
    <property type="evidence" value="ECO:0007669"/>
    <property type="project" value="TreeGrafter"/>
</dbReference>
<evidence type="ECO:0000256" key="8">
    <source>
        <dbReference type="RuleBase" id="RU362118"/>
    </source>
</evidence>
<dbReference type="PIRSF" id="PIRSF001434">
    <property type="entry name" value="CGS"/>
    <property type="match status" value="1"/>
</dbReference>
<dbReference type="EC" id="4.4.1.2" evidence="3"/>
<dbReference type="Gene3D" id="3.40.640.10">
    <property type="entry name" value="Type I PLP-dependent aspartate aminotransferase-like (Major domain)"/>
    <property type="match status" value="1"/>
</dbReference>
<comment type="cofactor">
    <cofactor evidence="1 8">
        <name>pyridoxal 5'-phosphate</name>
        <dbReference type="ChEBI" id="CHEBI:597326"/>
    </cofactor>
</comment>
<dbReference type="Proteomes" id="UP000277858">
    <property type="component" value="Chromosome"/>
</dbReference>
<dbReference type="InterPro" id="IPR015422">
    <property type="entry name" value="PyrdxlP-dep_Trfase_small"/>
</dbReference>
<dbReference type="GO" id="GO:0030170">
    <property type="term" value="F:pyridoxal phosphate binding"/>
    <property type="evidence" value="ECO:0007669"/>
    <property type="project" value="InterPro"/>
</dbReference>
<dbReference type="PANTHER" id="PTHR11808:SF75">
    <property type="entry name" value="CYSTATHIONINE GAMMA-SYNTHASE"/>
    <property type="match status" value="1"/>
</dbReference>
<dbReference type="SUPFAM" id="SSF53383">
    <property type="entry name" value="PLP-dependent transferases"/>
    <property type="match status" value="1"/>
</dbReference>
<dbReference type="GO" id="GO:0003962">
    <property type="term" value="F:cystathionine gamma-synthase activity"/>
    <property type="evidence" value="ECO:0007669"/>
    <property type="project" value="TreeGrafter"/>
</dbReference>
<comment type="catalytic activity">
    <reaction evidence="5">
        <text>L-homocysteine + H2O = 2-oxobutanoate + hydrogen sulfide + NH4(+) + H(+)</text>
        <dbReference type="Rhea" id="RHEA:14501"/>
        <dbReference type="ChEBI" id="CHEBI:15377"/>
        <dbReference type="ChEBI" id="CHEBI:15378"/>
        <dbReference type="ChEBI" id="CHEBI:16763"/>
        <dbReference type="ChEBI" id="CHEBI:28938"/>
        <dbReference type="ChEBI" id="CHEBI:29919"/>
        <dbReference type="ChEBI" id="CHEBI:58199"/>
        <dbReference type="EC" id="4.4.1.2"/>
    </reaction>
    <physiologicalReaction direction="left-to-right" evidence="5">
        <dbReference type="Rhea" id="RHEA:14502"/>
    </physiologicalReaction>
</comment>
<evidence type="ECO:0000256" key="4">
    <source>
        <dbReference type="ARBA" id="ARBA00047199"/>
    </source>
</evidence>
<evidence type="ECO:0000256" key="6">
    <source>
        <dbReference type="ARBA" id="ARBA00052699"/>
    </source>
</evidence>
<sequence length="409" mass="43193">MSSDDRHLATPLSGTPAREGLSERMRGLTAGIAAPELRSAVVPPLYLSTNYVFSGLDGRPQFDYSRGHNPTRDLLGEALATLEHASGATVTSSGMAAITLLIETTVPVGGHVIAPHDCYGGTWRLLDTWSQTGRLTVDWVDQTDPDHLTQALGQFDGAPVHTDLVLVETPSNPLLRITDIAEVSRLGHEAGAVVAVDNTFCSPLLQRPLTLGADYVVASDTKFINGHSDVVGGSVASATTEGAERIAYHANVIGVTASPFDSWLTLRGLRTLDARLRVHAENTRRIVDTLTCHPAVTAVHWPGLADHPGHDLAARQQDGPGSLLSFELAGGLDAVRRFLDGLRGFTLAESLGGVESLVCHPATMTHAAMSEKAKADAGVTESMIRMSVGIEPAEDLVACLTEALGRAAS</sequence>
<comment type="similarity">
    <text evidence="8">Belongs to the trans-sulfuration enzymes family.</text>
</comment>
<dbReference type="RefSeq" id="WP_232020940.1">
    <property type="nucleotide sequence ID" value="NZ_LR134473.1"/>
</dbReference>
<dbReference type="GO" id="GO:0019346">
    <property type="term" value="P:transsulfuration"/>
    <property type="evidence" value="ECO:0007669"/>
    <property type="project" value="InterPro"/>
</dbReference>
<dbReference type="Pfam" id="PF01053">
    <property type="entry name" value="Cys_Met_Meta_PP"/>
    <property type="match status" value="1"/>
</dbReference>
<dbReference type="AlphaFoldDB" id="A0A3S4VLM5"/>
<dbReference type="PANTHER" id="PTHR11808">
    <property type="entry name" value="TRANS-SULFURATION ENZYME FAMILY MEMBER"/>
    <property type="match status" value="1"/>
</dbReference>
<evidence type="ECO:0000256" key="1">
    <source>
        <dbReference type="ARBA" id="ARBA00001933"/>
    </source>
</evidence>
<dbReference type="GO" id="GO:0004123">
    <property type="term" value="F:cystathionine gamma-lyase activity"/>
    <property type="evidence" value="ECO:0007669"/>
    <property type="project" value="TreeGrafter"/>
</dbReference>
<dbReference type="STRING" id="1122997.GCA_000425285_01577"/>